<dbReference type="InterPro" id="IPR013324">
    <property type="entry name" value="RNA_pol_sigma_r3/r4-like"/>
</dbReference>
<dbReference type="Gene3D" id="1.10.10.10">
    <property type="entry name" value="Winged helix-like DNA-binding domain superfamily/Winged helix DNA-binding domain"/>
    <property type="match status" value="3"/>
</dbReference>
<dbReference type="SUPFAM" id="SSF88946">
    <property type="entry name" value="Sigma2 domain of RNA polymerase sigma factors"/>
    <property type="match status" value="1"/>
</dbReference>
<dbReference type="GO" id="GO:0006352">
    <property type="term" value="P:DNA-templated transcription initiation"/>
    <property type="evidence" value="ECO:0007669"/>
    <property type="project" value="InterPro"/>
</dbReference>
<dbReference type="SUPFAM" id="SSF88659">
    <property type="entry name" value="Sigma3 and sigma4 domains of RNA polymerase sigma factors"/>
    <property type="match status" value="2"/>
</dbReference>
<dbReference type="PRINTS" id="PR00046">
    <property type="entry name" value="SIGMA70FCT"/>
</dbReference>
<dbReference type="InterPro" id="IPR036388">
    <property type="entry name" value="WH-like_DNA-bd_sf"/>
</dbReference>
<dbReference type="CDD" id="cd06171">
    <property type="entry name" value="Sigma70_r4"/>
    <property type="match status" value="1"/>
</dbReference>
<dbReference type="Gene3D" id="1.10.601.10">
    <property type="entry name" value="RNA Polymerase Primary Sigma Factor"/>
    <property type="match status" value="1"/>
</dbReference>
<dbReference type="PANTHER" id="PTHR30603:SF47">
    <property type="entry name" value="RNA POLYMERASE SIGMA FACTOR SIGD, CHLOROPLASTIC"/>
    <property type="match status" value="1"/>
</dbReference>
<dbReference type="InterPro" id="IPR000943">
    <property type="entry name" value="RNA_pol_sigma70"/>
</dbReference>
<dbReference type="InterPro" id="IPR013325">
    <property type="entry name" value="RNA_pol_sigma_r2"/>
</dbReference>
<evidence type="ECO:0000256" key="3">
    <source>
        <dbReference type="ARBA" id="ARBA00023125"/>
    </source>
</evidence>
<dbReference type="InterPro" id="IPR007630">
    <property type="entry name" value="RNA_pol_sigma70_r4"/>
</dbReference>
<dbReference type="PANTHER" id="PTHR30603">
    <property type="entry name" value="RNA POLYMERASE SIGMA FACTOR RPO"/>
    <property type="match status" value="1"/>
</dbReference>
<dbReference type="InterPro" id="IPR007627">
    <property type="entry name" value="RNA_pol_sigma70_r2"/>
</dbReference>
<dbReference type="InterPro" id="IPR009042">
    <property type="entry name" value="RNA_pol_sigma70_r1_2"/>
</dbReference>
<organism evidence="6">
    <name type="scientific">Caldilineaceae bacterium SB0662_bin_9</name>
    <dbReference type="NCBI Taxonomy" id="2605258"/>
    <lineage>
        <taxon>Bacteria</taxon>
        <taxon>Bacillati</taxon>
        <taxon>Chloroflexota</taxon>
        <taxon>Caldilineae</taxon>
        <taxon>Caldilineales</taxon>
        <taxon>Caldilineaceae</taxon>
    </lineage>
</organism>
<evidence type="ECO:0000256" key="2">
    <source>
        <dbReference type="ARBA" id="ARBA00023082"/>
    </source>
</evidence>
<dbReference type="GO" id="GO:0003677">
    <property type="term" value="F:DNA binding"/>
    <property type="evidence" value="ECO:0007669"/>
    <property type="project" value="UniProtKB-KW"/>
</dbReference>
<dbReference type="InterPro" id="IPR014284">
    <property type="entry name" value="RNA_pol_sigma-70_dom"/>
</dbReference>
<accession>A0A6B1DTA5</accession>
<dbReference type="InterPro" id="IPR050239">
    <property type="entry name" value="Sigma-70_RNA_pol_init_factors"/>
</dbReference>
<name>A0A6B1DTA5_9CHLR</name>
<dbReference type="AlphaFoldDB" id="A0A6B1DTA5"/>
<dbReference type="GO" id="GO:0016987">
    <property type="term" value="F:sigma factor activity"/>
    <property type="evidence" value="ECO:0007669"/>
    <property type="project" value="UniProtKB-KW"/>
</dbReference>
<reference evidence="6" key="1">
    <citation type="submission" date="2019-09" db="EMBL/GenBank/DDBJ databases">
        <title>Characterisation of the sponge microbiome using genome-centric metagenomics.</title>
        <authorList>
            <person name="Engelberts J.P."/>
            <person name="Robbins S.J."/>
            <person name="De Goeij J.M."/>
            <person name="Aranda M."/>
            <person name="Bell S.C."/>
            <person name="Webster N.S."/>
        </authorList>
    </citation>
    <scope>NUCLEOTIDE SEQUENCE</scope>
    <source>
        <strain evidence="6">SB0662_bin_9</strain>
    </source>
</reference>
<evidence type="ECO:0000259" key="5">
    <source>
        <dbReference type="PROSITE" id="PS00715"/>
    </source>
</evidence>
<proteinExistence type="predicted"/>
<dbReference type="NCBIfam" id="TIGR02937">
    <property type="entry name" value="sigma70-ECF"/>
    <property type="match status" value="1"/>
</dbReference>
<comment type="caution">
    <text evidence="6">The sequence shown here is derived from an EMBL/GenBank/DDBJ whole genome shotgun (WGS) entry which is preliminary data.</text>
</comment>
<evidence type="ECO:0000313" key="6">
    <source>
        <dbReference type="EMBL" id="MYD91020.1"/>
    </source>
</evidence>
<dbReference type="Pfam" id="PF04542">
    <property type="entry name" value="Sigma70_r2"/>
    <property type="match status" value="1"/>
</dbReference>
<gene>
    <name evidence="6" type="ORF">F4Y08_11920</name>
</gene>
<evidence type="ECO:0000256" key="1">
    <source>
        <dbReference type="ARBA" id="ARBA00023015"/>
    </source>
</evidence>
<keyword evidence="2" id="KW-0731">Sigma factor</keyword>
<keyword evidence="4" id="KW-0804">Transcription</keyword>
<sequence>MAVIDTRYSTSLDDGAIAIRQVGAPLTDAAPADWAGALDPIQVYMRDVGRHPLLTADEEKLLATAMIHAGQARARLDYETDPAECSRLTQVIADGQVAQERLANCNLRLVISQANRQRNNGVSFLDLIQEGNVGLMKAVEKFDPTRGFKFSTYATWWIRQSISRALADQARTIRLPVHVVDKLKKIERTRKLLRGLLGRDPSLLELCLETDYLDRSIEELIPDWVLTTDACHLIADEDVRAVAEEAVDKVRNLLSLDTAPVSLYSPVHHGEDALLLDIVEDENSPEPAEAANIEIMKEQVNDVLNDLDPRERGIINNRFGLDDQEPLTLDDLGKEFDITRERVRQIVKEALQKIYAEDCGRHLREFII</sequence>
<evidence type="ECO:0000256" key="4">
    <source>
        <dbReference type="ARBA" id="ARBA00023163"/>
    </source>
</evidence>
<keyword evidence="1" id="KW-0805">Transcription regulation</keyword>
<dbReference type="EMBL" id="VXPY01000084">
    <property type="protein sequence ID" value="MYD91020.1"/>
    <property type="molecule type" value="Genomic_DNA"/>
</dbReference>
<dbReference type="PROSITE" id="PS00715">
    <property type="entry name" value="SIGMA70_1"/>
    <property type="match status" value="1"/>
</dbReference>
<dbReference type="Pfam" id="PF04545">
    <property type="entry name" value="Sigma70_r4"/>
    <property type="match status" value="1"/>
</dbReference>
<dbReference type="Pfam" id="PF00140">
    <property type="entry name" value="Sigma70_r1_2"/>
    <property type="match status" value="1"/>
</dbReference>
<protein>
    <submittedName>
        <fullName evidence="6">Sigma-70 family RNA polymerase sigma factor</fullName>
    </submittedName>
</protein>
<feature type="domain" description="RNA polymerase sigma-70" evidence="5">
    <location>
        <begin position="126"/>
        <end position="139"/>
    </location>
</feature>
<keyword evidence="3" id="KW-0238">DNA-binding</keyword>